<dbReference type="Gene3D" id="1.20.5.1930">
    <property type="match status" value="1"/>
</dbReference>
<dbReference type="SMART" id="SM00387">
    <property type="entry name" value="HATPase_c"/>
    <property type="match status" value="1"/>
</dbReference>
<dbReference type="GO" id="GO:0046983">
    <property type="term" value="F:protein dimerization activity"/>
    <property type="evidence" value="ECO:0007669"/>
    <property type="project" value="InterPro"/>
</dbReference>
<feature type="transmembrane region" description="Helical" evidence="4">
    <location>
        <begin position="43"/>
        <end position="63"/>
    </location>
</feature>
<dbReference type="OrthoDB" id="144293at2"/>
<dbReference type="InterPro" id="IPR017205">
    <property type="entry name" value="Sig_transdc_His_kinase_ChrS"/>
</dbReference>
<feature type="transmembrane region" description="Helical" evidence="4">
    <location>
        <begin position="20"/>
        <end position="36"/>
    </location>
</feature>
<dbReference type="SUPFAM" id="SSF55874">
    <property type="entry name" value="ATPase domain of HSP90 chaperone/DNA topoisomerase II/histidine kinase"/>
    <property type="match status" value="1"/>
</dbReference>
<sequence length="390" mass="41757">MTEYQGDPWRVRLERLRRVVPLPLLAVSTVASFVVPRHGLVPVEAILVIAAAIWSVAVTGRLPADTPQPWRLTAFAVHTALAAVLVGINLTFGIFAYSGFLFAYPLGKRWRTAGFGVTALIVSASLSGGYPAGLTGQSLTYLVVAAVMLTLVFNSASITNHALEQNEERKRILGENARLHEQLLAQARDAGITEERRRLAGEIHDTLAQGFTGIIAQLAAAEHVRDEPEQLSRHLELARSLARANLTEARRSVRALRPEQLESASLPEAIGTLVREWSEQSGVAAAMSTTGTPERTAAEVEDVLFRVAQEALANAGKHAHAAKVTVTVTYLGDALLLDVHDDGCGFDPEVATDGYGLAGMRGRLARVGGTLTIESAPAYGTTLNAVVPLR</sequence>
<feature type="transmembrane region" description="Helical" evidence="4">
    <location>
        <begin position="139"/>
        <end position="163"/>
    </location>
</feature>
<gene>
    <name evidence="6" type="ORF">FG385_16865</name>
</gene>
<protein>
    <submittedName>
        <fullName evidence="6">Sensor histidine kinase</fullName>
    </submittedName>
</protein>
<organism evidence="6 7">
    <name type="scientific">Amycolatopsis alkalitolerans</name>
    <dbReference type="NCBI Taxonomy" id="2547244"/>
    <lineage>
        <taxon>Bacteria</taxon>
        <taxon>Bacillati</taxon>
        <taxon>Actinomycetota</taxon>
        <taxon>Actinomycetes</taxon>
        <taxon>Pseudonocardiales</taxon>
        <taxon>Pseudonocardiaceae</taxon>
        <taxon>Amycolatopsis</taxon>
    </lineage>
</organism>
<evidence type="ECO:0000256" key="4">
    <source>
        <dbReference type="SAM" id="Phobius"/>
    </source>
</evidence>
<dbReference type="AlphaFoldDB" id="A0A5C4M4B3"/>
<keyword evidence="4" id="KW-0472">Membrane</keyword>
<dbReference type="Gene3D" id="3.30.565.10">
    <property type="entry name" value="Histidine kinase-like ATPase, C-terminal domain"/>
    <property type="match status" value="1"/>
</dbReference>
<feature type="transmembrane region" description="Helical" evidence="4">
    <location>
        <begin position="75"/>
        <end position="100"/>
    </location>
</feature>
<evidence type="ECO:0000259" key="5">
    <source>
        <dbReference type="PROSITE" id="PS50109"/>
    </source>
</evidence>
<evidence type="ECO:0000256" key="3">
    <source>
        <dbReference type="ARBA" id="ARBA00023012"/>
    </source>
</evidence>
<dbReference type="RefSeq" id="WP_139097695.1">
    <property type="nucleotide sequence ID" value="NZ_VDFW01000013.1"/>
</dbReference>
<comment type="caution">
    <text evidence="6">The sequence shown here is derived from an EMBL/GenBank/DDBJ whole genome shotgun (WGS) entry which is preliminary data.</text>
</comment>
<keyword evidence="2 6" id="KW-0418">Kinase</keyword>
<dbReference type="CDD" id="cd16917">
    <property type="entry name" value="HATPase_UhpB-NarQ-NarX-like"/>
    <property type="match status" value="1"/>
</dbReference>
<keyword evidence="3" id="KW-0902">Two-component regulatory system</keyword>
<dbReference type="InterPro" id="IPR050482">
    <property type="entry name" value="Sensor_HK_TwoCompSys"/>
</dbReference>
<keyword evidence="4" id="KW-0812">Transmembrane</keyword>
<feature type="domain" description="Histidine kinase" evidence="5">
    <location>
        <begin position="304"/>
        <end position="390"/>
    </location>
</feature>
<dbReference type="PROSITE" id="PS50109">
    <property type="entry name" value="HIS_KIN"/>
    <property type="match status" value="1"/>
</dbReference>
<reference evidence="6 7" key="1">
    <citation type="submission" date="2019-06" db="EMBL/GenBank/DDBJ databases">
        <title>Amycolatopsis alkalitolerans sp. nov., isolated from Gastrodia elata Blume.</title>
        <authorList>
            <person name="Narsing Rao M.P."/>
            <person name="Li W.J."/>
        </authorList>
    </citation>
    <scope>NUCLEOTIDE SEQUENCE [LARGE SCALE GENOMIC DNA]</scope>
    <source>
        <strain evidence="6 7">SYSUP0005</strain>
    </source>
</reference>
<evidence type="ECO:0000313" key="6">
    <source>
        <dbReference type="EMBL" id="TNC24907.1"/>
    </source>
</evidence>
<dbReference type="InterPro" id="IPR005467">
    <property type="entry name" value="His_kinase_dom"/>
</dbReference>
<dbReference type="GO" id="GO:0016020">
    <property type="term" value="C:membrane"/>
    <property type="evidence" value="ECO:0007669"/>
    <property type="project" value="InterPro"/>
</dbReference>
<proteinExistence type="predicted"/>
<dbReference type="PANTHER" id="PTHR24421">
    <property type="entry name" value="NITRATE/NITRITE SENSOR PROTEIN NARX-RELATED"/>
    <property type="match status" value="1"/>
</dbReference>
<dbReference type="EMBL" id="VDFW01000013">
    <property type="protein sequence ID" value="TNC24907.1"/>
    <property type="molecule type" value="Genomic_DNA"/>
</dbReference>
<dbReference type="Pfam" id="PF02518">
    <property type="entry name" value="HATPase_c"/>
    <property type="match status" value="1"/>
</dbReference>
<evidence type="ECO:0000256" key="1">
    <source>
        <dbReference type="ARBA" id="ARBA00022679"/>
    </source>
</evidence>
<feature type="transmembrane region" description="Helical" evidence="4">
    <location>
        <begin position="112"/>
        <end position="133"/>
    </location>
</feature>
<dbReference type="PANTHER" id="PTHR24421:SF62">
    <property type="entry name" value="SENSORY TRANSDUCTION HISTIDINE KINASE"/>
    <property type="match status" value="1"/>
</dbReference>
<dbReference type="PIRSF" id="PIRSF037434">
    <property type="entry name" value="STHK_ChrS"/>
    <property type="match status" value="1"/>
</dbReference>
<accession>A0A5C4M4B3</accession>
<dbReference type="InterPro" id="IPR011712">
    <property type="entry name" value="Sig_transdc_His_kin_sub3_dim/P"/>
</dbReference>
<evidence type="ECO:0000256" key="2">
    <source>
        <dbReference type="ARBA" id="ARBA00022777"/>
    </source>
</evidence>
<keyword evidence="1" id="KW-0808">Transferase</keyword>
<dbReference type="GO" id="GO:0000155">
    <property type="term" value="F:phosphorelay sensor kinase activity"/>
    <property type="evidence" value="ECO:0007669"/>
    <property type="project" value="InterPro"/>
</dbReference>
<dbReference type="Pfam" id="PF07730">
    <property type="entry name" value="HisKA_3"/>
    <property type="match status" value="1"/>
</dbReference>
<dbReference type="Proteomes" id="UP000305546">
    <property type="component" value="Unassembled WGS sequence"/>
</dbReference>
<dbReference type="InterPro" id="IPR003594">
    <property type="entry name" value="HATPase_dom"/>
</dbReference>
<keyword evidence="7" id="KW-1185">Reference proteome</keyword>
<dbReference type="InterPro" id="IPR036890">
    <property type="entry name" value="HATPase_C_sf"/>
</dbReference>
<evidence type="ECO:0000313" key="7">
    <source>
        <dbReference type="Proteomes" id="UP000305546"/>
    </source>
</evidence>
<name>A0A5C4M4B3_9PSEU</name>
<keyword evidence="4" id="KW-1133">Transmembrane helix</keyword>